<comment type="caution">
    <text evidence="2">The sequence shown here is derived from an EMBL/GenBank/DDBJ whole genome shotgun (WGS) entry which is preliminary data.</text>
</comment>
<evidence type="ECO:0000313" key="3">
    <source>
        <dbReference type="Proteomes" id="UP000186601"/>
    </source>
</evidence>
<organism evidence="2 3">
    <name type="scientific">Hermanssonia centrifuga</name>
    <dbReference type="NCBI Taxonomy" id="98765"/>
    <lineage>
        <taxon>Eukaryota</taxon>
        <taxon>Fungi</taxon>
        <taxon>Dikarya</taxon>
        <taxon>Basidiomycota</taxon>
        <taxon>Agaricomycotina</taxon>
        <taxon>Agaricomycetes</taxon>
        <taxon>Polyporales</taxon>
        <taxon>Meruliaceae</taxon>
        <taxon>Hermanssonia</taxon>
    </lineage>
</organism>
<sequence length="105" mass="11889">TRSDDDMEAKIHSFYVVICGEPIFDDRNNDPQYIILYTKVFSSLRVFTIWDRNVVVSLIVLLLGLVPVATNIYLHTKGTFYLTKNPIVGSLCCDISNASRAVVFK</sequence>
<feature type="transmembrane region" description="Helical" evidence="1">
    <location>
        <begin position="54"/>
        <end position="74"/>
    </location>
</feature>
<accession>A0A2R6NJF5</accession>
<evidence type="ECO:0000313" key="2">
    <source>
        <dbReference type="EMBL" id="PSR72441.1"/>
    </source>
</evidence>
<keyword evidence="3" id="KW-1185">Reference proteome</keyword>
<dbReference type="AlphaFoldDB" id="A0A2R6NJF5"/>
<keyword evidence="1" id="KW-0472">Membrane</keyword>
<protein>
    <submittedName>
        <fullName evidence="2">Uncharacterized protein</fullName>
    </submittedName>
</protein>
<gene>
    <name evidence="2" type="ORF">PHLCEN_2v11692</name>
</gene>
<evidence type="ECO:0000256" key="1">
    <source>
        <dbReference type="SAM" id="Phobius"/>
    </source>
</evidence>
<name>A0A2R6NJF5_9APHY</name>
<dbReference type="Proteomes" id="UP000186601">
    <property type="component" value="Unassembled WGS sequence"/>
</dbReference>
<keyword evidence="1" id="KW-0812">Transmembrane</keyword>
<proteinExistence type="predicted"/>
<feature type="non-terminal residue" evidence="2">
    <location>
        <position position="1"/>
    </location>
</feature>
<keyword evidence="1" id="KW-1133">Transmembrane helix</keyword>
<dbReference type="EMBL" id="MLYV02001177">
    <property type="protein sequence ID" value="PSR72441.1"/>
    <property type="molecule type" value="Genomic_DNA"/>
</dbReference>
<reference evidence="2 3" key="1">
    <citation type="submission" date="2018-02" db="EMBL/GenBank/DDBJ databases">
        <title>Genome sequence of the basidiomycete white-rot fungus Phlebia centrifuga.</title>
        <authorList>
            <person name="Granchi Z."/>
            <person name="Peng M."/>
            <person name="de Vries R.P."/>
            <person name="Hilden K."/>
            <person name="Makela M.R."/>
            <person name="Grigoriev I."/>
            <person name="Riley R."/>
        </authorList>
    </citation>
    <scope>NUCLEOTIDE SEQUENCE [LARGE SCALE GENOMIC DNA]</scope>
    <source>
        <strain evidence="2 3">FBCC195</strain>
    </source>
</reference>